<comment type="caution">
    <text evidence="5">The sequence shown here is derived from an EMBL/GenBank/DDBJ whole genome shotgun (WGS) entry which is preliminary data.</text>
</comment>
<dbReference type="EMBL" id="JAENHN010000037">
    <property type="protein sequence ID" value="MBK1811400.1"/>
    <property type="molecule type" value="Genomic_DNA"/>
</dbReference>
<name>A0ABS1EPW8_9CLOT</name>
<organism evidence="5 6">
    <name type="scientific">Clostridium yunnanense</name>
    <dbReference type="NCBI Taxonomy" id="2800325"/>
    <lineage>
        <taxon>Bacteria</taxon>
        <taxon>Bacillati</taxon>
        <taxon>Bacillota</taxon>
        <taxon>Clostridia</taxon>
        <taxon>Eubacteriales</taxon>
        <taxon>Clostridiaceae</taxon>
        <taxon>Clostridium</taxon>
    </lineage>
</organism>
<dbReference type="InterPro" id="IPR051556">
    <property type="entry name" value="N-term/lysine_N-AcTrnsfr"/>
</dbReference>
<feature type="domain" description="N-acetyltransferase" evidence="4">
    <location>
        <begin position="3"/>
        <end position="147"/>
    </location>
</feature>
<evidence type="ECO:0000259" key="4">
    <source>
        <dbReference type="PROSITE" id="PS51186"/>
    </source>
</evidence>
<dbReference type="InterPro" id="IPR000182">
    <property type="entry name" value="GNAT_dom"/>
</dbReference>
<dbReference type="InterPro" id="IPR016181">
    <property type="entry name" value="Acyl_CoA_acyltransferase"/>
</dbReference>
<comment type="function">
    <text evidence="3">Acetylates the N-terminal alanine of ribosomal protein bS18.</text>
</comment>
<evidence type="ECO:0000256" key="3">
    <source>
        <dbReference type="RuleBase" id="RU363094"/>
    </source>
</evidence>
<comment type="catalytic activity">
    <reaction evidence="3">
        <text>N-terminal L-alanyl-[ribosomal protein bS18] + acetyl-CoA = N-terminal N(alpha)-acetyl-L-alanyl-[ribosomal protein bS18] + CoA + H(+)</text>
        <dbReference type="Rhea" id="RHEA:43756"/>
        <dbReference type="Rhea" id="RHEA-COMP:10676"/>
        <dbReference type="Rhea" id="RHEA-COMP:10677"/>
        <dbReference type="ChEBI" id="CHEBI:15378"/>
        <dbReference type="ChEBI" id="CHEBI:57287"/>
        <dbReference type="ChEBI" id="CHEBI:57288"/>
        <dbReference type="ChEBI" id="CHEBI:64718"/>
        <dbReference type="ChEBI" id="CHEBI:83683"/>
        <dbReference type="EC" id="2.3.1.266"/>
    </reaction>
</comment>
<dbReference type="GO" id="GO:0005840">
    <property type="term" value="C:ribosome"/>
    <property type="evidence" value="ECO:0007669"/>
    <property type="project" value="UniProtKB-KW"/>
</dbReference>
<keyword evidence="5" id="KW-0689">Ribosomal protein</keyword>
<dbReference type="InterPro" id="IPR006464">
    <property type="entry name" value="AcTrfase_RimI/Ard1"/>
</dbReference>
<dbReference type="EC" id="2.3.1.266" evidence="3"/>
<proteinExistence type="inferred from homology"/>
<keyword evidence="3" id="KW-0963">Cytoplasm</keyword>
<dbReference type="SUPFAM" id="SSF55729">
    <property type="entry name" value="Acyl-CoA N-acyltransferases (Nat)"/>
    <property type="match status" value="1"/>
</dbReference>
<comment type="similarity">
    <text evidence="3">Belongs to the acetyltransferase family. RimI subfamily.</text>
</comment>
<dbReference type="Proteomes" id="UP000596739">
    <property type="component" value="Unassembled WGS sequence"/>
</dbReference>
<evidence type="ECO:0000313" key="5">
    <source>
        <dbReference type="EMBL" id="MBK1811400.1"/>
    </source>
</evidence>
<dbReference type="PANTHER" id="PTHR42919">
    <property type="entry name" value="N-ALPHA-ACETYLTRANSFERASE"/>
    <property type="match status" value="1"/>
</dbReference>
<keyword evidence="2" id="KW-0012">Acyltransferase</keyword>
<dbReference type="Pfam" id="PF00583">
    <property type="entry name" value="Acetyltransf_1"/>
    <property type="match status" value="1"/>
</dbReference>
<keyword evidence="5" id="KW-0687">Ribonucleoprotein</keyword>
<evidence type="ECO:0000256" key="1">
    <source>
        <dbReference type="ARBA" id="ARBA00022679"/>
    </source>
</evidence>
<evidence type="ECO:0000313" key="6">
    <source>
        <dbReference type="Proteomes" id="UP000596739"/>
    </source>
</evidence>
<dbReference type="Gene3D" id="3.40.630.30">
    <property type="match status" value="1"/>
</dbReference>
<sequence length="147" mass="17006">MVTNIESMDIDDIDSVLEISKLSFPHPWSRRSFEQELENNFATYLVAKLDDQVIGYGGMWIIIDEGHITNIAVHPDYRSLGVGDKILNKMIATCNEKKVVAMTLEVRVSNIPAQKLYSKYAFVEEGIRKKYYEDNGEDALIMWKRWK</sequence>
<evidence type="ECO:0000256" key="2">
    <source>
        <dbReference type="ARBA" id="ARBA00023315"/>
    </source>
</evidence>
<keyword evidence="1" id="KW-0808">Transferase</keyword>
<dbReference type="NCBIfam" id="TIGR01575">
    <property type="entry name" value="rimI"/>
    <property type="match status" value="1"/>
</dbReference>
<protein>
    <recommendedName>
        <fullName evidence="3">[Ribosomal protein bS18]-alanine N-acetyltransferase</fullName>
        <ecNumber evidence="3">2.3.1.266</ecNumber>
    </recommendedName>
</protein>
<accession>A0ABS1EPW8</accession>
<dbReference type="PANTHER" id="PTHR42919:SF8">
    <property type="entry name" value="N-ALPHA-ACETYLTRANSFERASE 50"/>
    <property type="match status" value="1"/>
</dbReference>
<gene>
    <name evidence="5" type="primary">rimI</name>
    <name evidence="5" type="ORF">JHL18_12265</name>
</gene>
<dbReference type="RefSeq" id="WP_200269562.1">
    <property type="nucleotide sequence ID" value="NZ_JAENHN010000037.1"/>
</dbReference>
<dbReference type="PROSITE" id="PS51186">
    <property type="entry name" value="GNAT"/>
    <property type="match status" value="1"/>
</dbReference>
<reference evidence="6" key="1">
    <citation type="submission" date="2021-01" db="EMBL/GenBank/DDBJ databases">
        <title>Genome public.</title>
        <authorList>
            <person name="Liu C."/>
            <person name="Sun Q."/>
        </authorList>
    </citation>
    <scope>NUCLEOTIDE SEQUENCE [LARGE SCALE GENOMIC DNA]</scope>
    <source>
        <strain evidence="6">YIM B02505</strain>
    </source>
</reference>
<comment type="subcellular location">
    <subcellularLocation>
        <location evidence="3">Cytoplasm</location>
    </subcellularLocation>
</comment>
<keyword evidence="6" id="KW-1185">Reference proteome</keyword>
<dbReference type="CDD" id="cd04301">
    <property type="entry name" value="NAT_SF"/>
    <property type="match status" value="1"/>
</dbReference>